<evidence type="ECO:0000259" key="4">
    <source>
        <dbReference type="Pfam" id="PF00675"/>
    </source>
</evidence>
<evidence type="ECO:0000256" key="3">
    <source>
        <dbReference type="ARBA" id="ARBA00023128"/>
    </source>
</evidence>
<dbReference type="Gene3D" id="3.30.830.10">
    <property type="entry name" value="Metalloenzyme, LuxS/M16 peptidase-like"/>
    <property type="match status" value="2"/>
</dbReference>
<dbReference type="SUPFAM" id="SSF63411">
    <property type="entry name" value="LuxS/MPP-like metallohydrolase"/>
    <property type="match status" value="2"/>
</dbReference>
<dbReference type="GO" id="GO:0046872">
    <property type="term" value="F:metal ion binding"/>
    <property type="evidence" value="ECO:0007669"/>
    <property type="project" value="InterPro"/>
</dbReference>
<dbReference type="AlphaFoldDB" id="A0A7D9DTP4"/>
<dbReference type="OrthoDB" id="6369905at2759"/>
<dbReference type="InterPro" id="IPR007863">
    <property type="entry name" value="Peptidase_M16_C"/>
</dbReference>
<evidence type="ECO:0000256" key="1">
    <source>
        <dbReference type="ARBA" id="ARBA00004173"/>
    </source>
</evidence>
<dbReference type="Pfam" id="PF05193">
    <property type="entry name" value="Peptidase_M16_C"/>
    <property type="match status" value="1"/>
</dbReference>
<gene>
    <name evidence="6" type="ORF">PACLA_8A050052</name>
</gene>
<dbReference type="InterPro" id="IPR050361">
    <property type="entry name" value="MPP/UQCRC_Complex"/>
</dbReference>
<dbReference type="PANTHER" id="PTHR11851:SF226">
    <property type="entry name" value="CYTOCHROME B-C1 COMPLEX SUBUNIT 2, MITOCHONDRIAL"/>
    <property type="match status" value="1"/>
</dbReference>
<organism evidence="6 7">
    <name type="scientific">Paramuricea clavata</name>
    <name type="common">Red gorgonian</name>
    <name type="synonym">Violescent sea-whip</name>
    <dbReference type="NCBI Taxonomy" id="317549"/>
    <lineage>
        <taxon>Eukaryota</taxon>
        <taxon>Metazoa</taxon>
        <taxon>Cnidaria</taxon>
        <taxon>Anthozoa</taxon>
        <taxon>Octocorallia</taxon>
        <taxon>Malacalcyonacea</taxon>
        <taxon>Plexauridae</taxon>
        <taxon>Paramuricea</taxon>
    </lineage>
</organism>
<evidence type="ECO:0000313" key="7">
    <source>
        <dbReference type="Proteomes" id="UP001152795"/>
    </source>
</evidence>
<name>A0A7D9DTP4_PARCT</name>
<evidence type="ECO:0000256" key="2">
    <source>
        <dbReference type="ARBA" id="ARBA00022946"/>
    </source>
</evidence>
<reference evidence="6" key="1">
    <citation type="submission" date="2020-04" db="EMBL/GenBank/DDBJ databases">
        <authorList>
            <person name="Alioto T."/>
            <person name="Alioto T."/>
            <person name="Gomez Garrido J."/>
        </authorList>
    </citation>
    <scope>NUCLEOTIDE SEQUENCE</scope>
    <source>
        <strain evidence="6">A484AB</strain>
    </source>
</reference>
<dbReference type="FunFam" id="3.30.830.10:FF:000039">
    <property type="entry name" value="Ubiquinol-cytochrome c reductase core subunit 2"/>
    <property type="match status" value="1"/>
</dbReference>
<dbReference type="GO" id="GO:0005739">
    <property type="term" value="C:mitochondrion"/>
    <property type="evidence" value="ECO:0007669"/>
    <property type="project" value="UniProtKB-SubCell"/>
</dbReference>
<dbReference type="FunFam" id="3.30.830.10:FF:000021">
    <property type="entry name" value="Cytochrome b-c1 complex subunit 2"/>
    <property type="match status" value="1"/>
</dbReference>
<evidence type="ECO:0000259" key="5">
    <source>
        <dbReference type="Pfam" id="PF05193"/>
    </source>
</evidence>
<protein>
    <submittedName>
        <fullName evidence="6">Cytochrome b-c1 complex subunit 2, mitochondrial</fullName>
    </submittedName>
</protein>
<dbReference type="InterPro" id="IPR011765">
    <property type="entry name" value="Pept_M16_N"/>
</dbReference>
<dbReference type="InterPro" id="IPR011249">
    <property type="entry name" value="Metalloenz_LuxS/M16"/>
</dbReference>
<dbReference type="Pfam" id="PF00675">
    <property type="entry name" value="Peptidase_M16"/>
    <property type="match status" value="1"/>
</dbReference>
<sequence length="473" mass="51667">MHNFVRFLRPVSRSPRLELSRIQVRHLPLCVTPLSEPLENLEVEEPKTISYSSDVQVTTLSNGLKVASVDSASPTSRIGLFFKSGSRYETFQNSGISHILRCGAFLTTSDHTGFHISRTMEENGIDLEASSTREHLIYSAQCLKDDVSLVIPYLASVARAPEFRQWELEDIVENIELDLAMAKTNPQIGLIEELHKVAYRNGLRNSIYCKPYKANKFTTEMLLNFVKDSFVGNRMALVGVGVPHESLVGLCESHFSAIPAGNAVVNEKPNYTGGEVHCEQSDGLVHIALASEGASTSDKNYLAFGVLQRVLGVTPFIKWGSNTTSSRINKAAQGVTDGPFMGSTLNINYSDSGLFGFYTAASPKDAGKVTRAIVDQFGKVSKGDVTKEEVERAKNQLKSSIQMSGESYVDRIEDIGTQVLISGTYTSPDSCAQSVDKITSEDVVDAAKQIFAKKASLVVLGESDSLPHLDELL</sequence>
<comment type="subcellular location">
    <subcellularLocation>
        <location evidence="1">Mitochondrion</location>
    </subcellularLocation>
</comment>
<comment type="caution">
    <text evidence="6">The sequence shown here is derived from an EMBL/GenBank/DDBJ whole genome shotgun (WGS) entry which is preliminary data.</text>
</comment>
<evidence type="ECO:0000313" key="6">
    <source>
        <dbReference type="EMBL" id="CAB3993061.1"/>
    </source>
</evidence>
<feature type="domain" description="Peptidase M16 N-terminal" evidence="4">
    <location>
        <begin position="65"/>
        <end position="209"/>
    </location>
</feature>
<keyword evidence="7" id="KW-1185">Reference proteome</keyword>
<dbReference type="EMBL" id="CACRXK020002175">
    <property type="protein sequence ID" value="CAB3993061.1"/>
    <property type="molecule type" value="Genomic_DNA"/>
</dbReference>
<dbReference type="GO" id="GO:0016020">
    <property type="term" value="C:membrane"/>
    <property type="evidence" value="ECO:0007669"/>
    <property type="project" value="UniProtKB-ARBA"/>
</dbReference>
<dbReference type="PANTHER" id="PTHR11851">
    <property type="entry name" value="METALLOPROTEASE"/>
    <property type="match status" value="1"/>
</dbReference>
<accession>A0A7D9DTP4</accession>
<proteinExistence type="predicted"/>
<keyword evidence="2" id="KW-0809">Transit peptide</keyword>
<dbReference type="Proteomes" id="UP001152795">
    <property type="component" value="Unassembled WGS sequence"/>
</dbReference>
<feature type="domain" description="Peptidase M16 C-terminal" evidence="5">
    <location>
        <begin position="216"/>
        <end position="397"/>
    </location>
</feature>
<keyword evidence="3" id="KW-0496">Mitochondrion</keyword>